<sequence length="89" mass="10088">MESSFIDYRDKTRAESDSDTEIIDDSIDESFILTTKTPLKKNHTVIPDSEESLVDDESDEVEDKVSKTQAQKPVKQQSIQESVVYSSDD</sequence>
<gene>
    <name evidence="1" type="ORF">MSG28_006723</name>
</gene>
<evidence type="ECO:0000313" key="1">
    <source>
        <dbReference type="EMBL" id="KAI8424791.1"/>
    </source>
</evidence>
<name>A0ACC0JKV6_CHOFU</name>
<evidence type="ECO:0000313" key="2">
    <source>
        <dbReference type="Proteomes" id="UP001064048"/>
    </source>
</evidence>
<comment type="caution">
    <text evidence="1">The sequence shown here is derived from an EMBL/GenBank/DDBJ whole genome shotgun (WGS) entry which is preliminary data.</text>
</comment>
<dbReference type="EMBL" id="CM046111">
    <property type="protein sequence ID" value="KAI8424791.1"/>
    <property type="molecule type" value="Genomic_DNA"/>
</dbReference>
<feature type="non-terminal residue" evidence="1">
    <location>
        <position position="89"/>
    </location>
</feature>
<dbReference type="Proteomes" id="UP001064048">
    <property type="component" value="Chromosome 11"/>
</dbReference>
<protein>
    <submittedName>
        <fullName evidence="1">Uncharacterized protein</fullName>
    </submittedName>
</protein>
<proteinExistence type="predicted"/>
<keyword evidence="2" id="KW-1185">Reference proteome</keyword>
<reference evidence="1 2" key="1">
    <citation type="journal article" date="2022" name="Genome Biol. Evol.">
        <title>The Spruce Budworm Genome: Reconstructing the Evolutionary History of Antifreeze Proteins.</title>
        <authorList>
            <person name="Beliveau C."/>
            <person name="Gagne P."/>
            <person name="Picq S."/>
            <person name="Vernygora O."/>
            <person name="Keeling C.I."/>
            <person name="Pinkney K."/>
            <person name="Doucet D."/>
            <person name="Wen F."/>
            <person name="Johnston J.S."/>
            <person name="Maaroufi H."/>
            <person name="Boyle B."/>
            <person name="Laroche J."/>
            <person name="Dewar K."/>
            <person name="Juretic N."/>
            <person name="Blackburn G."/>
            <person name="Nisole A."/>
            <person name="Brunet B."/>
            <person name="Brandao M."/>
            <person name="Lumley L."/>
            <person name="Duan J."/>
            <person name="Quan G."/>
            <person name="Lucarotti C.J."/>
            <person name="Roe A.D."/>
            <person name="Sperling F.A.H."/>
            <person name="Levesque R.C."/>
            <person name="Cusson M."/>
        </authorList>
    </citation>
    <scope>NUCLEOTIDE SEQUENCE [LARGE SCALE GENOMIC DNA]</scope>
    <source>
        <strain evidence="1">Glfc:IPQL:Cfum</strain>
    </source>
</reference>
<accession>A0ACC0JKV6</accession>
<organism evidence="1 2">
    <name type="scientific">Choristoneura fumiferana</name>
    <name type="common">Spruce budworm moth</name>
    <name type="synonym">Archips fumiferana</name>
    <dbReference type="NCBI Taxonomy" id="7141"/>
    <lineage>
        <taxon>Eukaryota</taxon>
        <taxon>Metazoa</taxon>
        <taxon>Ecdysozoa</taxon>
        <taxon>Arthropoda</taxon>
        <taxon>Hexapoda</taxon>
        <taxon>Insecta</taxon>
        <taxon>Pterygota</taxon>
        <taxon>Neoptera</taxon>
        <taxon>Endopterygota</taxon>
        <taxon>Lepidoptera</taxon>
        <taxon>Glossata</taxon>
        <taxon>Ditrysia</taxon>
        <taxon>Tortricoidea</taxon>
        <taxon>Tortricidae</taxon>
        <taxon>Tortricinae</taxon>
        <taxon>Choristoneura</taxon>
    </lineage>
</organism>